<proteinExistence type="predicted"/>
<keyword evidence="2 5" id="KW-0808">Transferase</keyword>
<protein>
    <submittedName>
        <fullName evidence="5">Glycerol acyltransferase</fullName>
    </submittedName>
</protein>
<evidence type="ECO:0000256" key="3">
    <source>
        <dbReference type="ARBA" id="ARBA00023315"/>
    </source>
</evidence>
<dbReference type="Pfam" id="PF01553">
    <property type="entry name" value="Acyltransferase"/>
    <property type="match status" value="1"/>
</dbReference>
<evidence type="ECO:0000313" key="6">
    <source>
        <dbReference type="Proteomes" id="UP000308891"/>
    </source>
</evidence>
<name>A0A4T0V6B1_9NEIS</name>
<keyword evidence="6" id="KW-1185">Reference proteome</keyword>
<accession>A0A4T0V6B1</accession>
<dbReference type="RefSeq" id="WP_136551180.1">
    <property type="nucleotide sequence ID" value="NZ_STGJ01000001.1"/>
</dbReference>
<dbReference type="PANTHER" id="PTHR10434:SF9">
    <property type="entry name" value="PHOSPHOLIPID_GLYCEROL ACYLTRANSFERASE DOMAIN-CONTAINING PROTEIN"/>
    <property type="match status" value="1"/>
</dbReference>
<dbReference type="InterPro" id="IPR002123">
    <property type="entry name" value="Plipid/glycerol_acylTrfase"/>
</dbReference>
<dbReference type="GO" id="GO:0003841">
    <property type="term" value="F:1-acylglycerol-3-phosphate O-acyltransferase activity"/>
    <property type="evidence" value="ECO:0007669"/>
    <property type="project" value="TreeGrafter"/>
</dbReference>
<evidence type="ECO:0000313" key="5">
    <source>
        <dbReference type="EMBL" id="TIC87169.1"/>
    </source>
</evidence>
<reference evidence="5 6" key="1">
    <citation type="submission" date="2019-04" db="EMBL/GenBank/DDBJ databases">
        <title>Crenobacter sp. nov.</title>
        <authorList>
            <person name="Shi S."/>
        </authorList>
    </citation>
    <scope>NUCLEOTIDE SEQUENCE [LARGE SCALE GENOMIC DNA]</scope>
    <source>
        <strain evidence="5 6">GY 70310</strain>
    </source>
</reference>
<evidence type="ECO:0000256" key="1">
    <source>
        <dbReference type="ARBA" id="ARBA00005189"/>
    </source>
</evidence>
<gene>
    <name evidence="5" type="ORF">E5K04_01760</name>
</gene>
<dbReference type="Proteomes" id="UP000308891">
    <property type="component" value="Unassembled WGS sequence"/>
</dbReference>
<comment type="caution">
    <text evidence="5">The sequence shown here is derived from an EMBL/GenBank/DDBJ whole genome shotgun (WGS) entry which is preliminary data.</text>
</comment>
<dbReference type="CDD" id="cd07988">
    <property type="entry name" value="LPLAT_ABO13168-like"/>
    <property type="match status" value="1"/>
</dbReference>
<organism evidence="5 6">
    <name type="scientific">Crenobacter intestini</name>
    <dbReference type="NCBI Taxonomy" id="2563443"/>
    <lineage>
        <taxon>Bacteria</taxon>
        <taxon>Pseudomonadati</taxon>
        <taxon>Pseudomonadota</taxon>
        <taxon>Betaproteobacteria</taxon>
        <taxon>Neisseriales</taxon>
        <taxon>Neisseriaceae</taxon>
        <taxon>Crenobacter</taxon>
    </lineage>
</organism>
<evidence type="ECO:0000259" key="4">
    <source>
        <dbReference type="SMART" id="SM00563"/>
    </source>
</evidence>
<sequence>MQTTIFDTNLPRRALAWLSSRLLKLAGWRVEGQFPSIKRCVMIAAPHSTNWDFPLALAATFIRGGRIYWMGKHTLFWGPMGPVMRFLGGIPVNRGRAGSLVGQIVDAYGRADELVVVVPPEGTRAKVREWKTGFYRIACGAQVPIVLAYIDFPSRTVGFGPVFEPCGDIDVDMPKIRDFYSGYRGKYD</sequence>
<comment type="pathway">
    <text evidence="1">Lipid metabolism.</text>
</comment>
<feature type="domain" description="Phospholipid/glycerol acyltransferase" evidence="4">
    <location>
        <begin position="41"/>
        <end position="153"/>
    </location>
</feature>
<evidence type="ECO:0000256" key="2">
    <source>
        <dbReference type="ARBA" id="ARBA00022679"/>
    </source>
</evidence>
<keyword evidence="3 5" id="KW-0012">Acyltransferase</keyword>
<dbReference type="PANTHER" id="PTHR10434">
    <property type="entry name" value="1-ACYL-SN-GLYCEROL-3-PHOSPHATE ACYLTRANSFERASE"/>
    <property type="match status" value="1"/>
</dbReference>
<dbReference type="EMBL" id="STGJ01000001">
    <property type="protein sequence ID" value="TIC87169.1"/>
    <property type="molecule type" value="Genomic_DNA"/>
</dbReference>
<dbReference type="SUPFAM" id="SSF69593">
    <property type="entry name" value="Glycerol-3-phosphate (1)-acyltransferase"/>
    <property type="match status" value="1"/>
</dbReference>
<dbReference type="SMART" id="SM00563">
    <property type="entry name" value="PlsC"/>
    <property type="match status" value="1"/>
</dbReference>
<dbReference type="GO" id="GO:0006654">
    <property type="term" value="P:phosphatidic acid biosynthetic process"/>
    <property type="evidence" value="ECO:0007669"/>
    <property type="project" value="TreeGrafter"/>
</dbReference>
<dbReference type="OrthoDB" id="9796839at2"/>
<dbReference type="AlphaFoldDB" id="A0A4T0V6B1"/>